<dbReference type="Proteomes" id="UP001298593">
    <property type="component" value="Unassembled WGS sequence"/>
</dbReference>
<proteinExistence type="predicted"/>
<reference evidence="2 3" key="1">
    <citation type="submission" date="2023-12" db="EMBL/GenBank/DDBJ databases">
        <title>Description of new species of Mycobacterium terrae complex isolated from sewage at the Sao Paulo Zoological Park Foundation in Brazil.</title>
        <authorList>
            <person name="Romagnoli C.L."/>
            <person name="Conceicao E.C."/>
            <person name="Machado E."/>
            <person name="Barreto L.B.P.F."/>
            <person name="Sharma A."/>
            <person name="Silva N.M."/>
            <person name="Marques L.E."/>
            <person name="Juliana M.A."/>
            <person name="Lourenco M.C.S."/>
            <person name="Digiampietri L.A."/>
            <person name="Suffys P.N."/>
            <person name="Viana-Niero C."/>
        </authorList>
    </citation>
    <scope>NUCLEOTIDE SEQUENCE [LARGE SCALE GENOMIC DNA]</scope>
    <source>
        <strain evidence="2 3">MYC340</strain>
    </source>
</reference>
<comment type="caution">
    <text evidence="2">The sequence shown here is derived from an EMBL/GenBank/DDBJ whole genome shotgun (WGS) entry which is preliminary data.</text>
</comment>
<evidence type="ECO:0000313" key="2">
    <source>
        <dbReference type="EMBL" id="MEB3031080.1"/>
    </source>
</evidence>
<protein>
    <recommendedName>
        <fullName evidence="4">Head-to-tail stopper</fullName>
    </recommendedName>
</protein>
<dbReference type="EMBL" id="JAYJJU010000003">
    <property type="protein sequence ID" value="MEB3031080.1"/>
    <property type="molecule type" value="Genomic_DNA"/>
</dbReference>
<name>A0ABU5XSX3_9MYCO</name>
<organism evidence="2 3">
    <name type="scientific">[Mycobacterium] nativiensis</name>
    <dbReference type="NCBI Taxonomy" id="2855503"/>
    <lineage>
        <taxon>Bacteria</taxon>
        <taxon>Bacillati</taxon>
        <taxon>Actinomycetota</taxon>
        <taxon>Actinomycetes</taxon>
        <taxon>Mycobacteriales</taxon>
        <taxon>Mycobacteriaceae</taxon>
        <taxon>Mycolicibacter</taxon>
    </lineage>
</organism>
<evidence type="ECO:0008006" key="4">
    <source>
        <dbReference type="Google" id="ProtNLM"/>
    </source>
</evidence>
<evidence type="ECO:0000256" key="1">
    <source>
        <dbReference type="SAM" id="MobiDB-lite"/>
    </source>
</evidence>
<gene>
    <name evidence="2" type="ORF">KV113_05875</name>
</gene>
<accession>A0ABU5XSX3</accession>
<sequence length="106" mass="12170">MVYLEEVTTDADGNTITRASETGIPARARIWPQNQSGTSARRAEQSDGGFSTEQFYAVRFPRSWPHVLGAQSQIEWRGQRWSVFGDPIRYNGSARTRHTHYQITRR</sequence>
<keyword evidence="3" id="KW-1185">Reference proteome</keyword>
<evidence type="ECO:0000313" key="3">
    <source>
        <dbReference type="Proteomes" id="UP001298593"/>
    </source>
</evidence>
<feature type="region of interest" description="Disordered" evidence="1">
    <location>
        <begin position="29"/>
        <end position="48"/>
    </location>
</feature>
<dbReference type="RefSeq" id="WP_224971147.1">
    <property type="nucleotide sequence ID" value="NZ_JAYJJU010000003.1"/>
</dbReference>